<comment type="caution">
    <text evidence="1">The sequence shown here is derived from an EMBL/GenBank/DDBJ whole genome shotgun (WGS) entry which is preliminary data.</text>
</comment>
<organism evidence="1 2">
    <name type="scientific">Mycena maculata</name>
    <dbReference type="NCBI Taxonomy" id="230809"/>
    <lineage>
        <taxon>Eukaryota</taxon>
        <taxon>Fungi</taxon>
        <taxon>Dikarya</taxon>
        <taxon>Basidiomycota</taxon>
        <taxon>Agaricomycotina</taxon>
        <taxon>Agaricomycetes</taxon>
        <taxon>Agaricomycetidae</taxon>
        <taxon>Agaricales</taxon>
        <taxon>Marasmiineae</taxon>
        <taxon>Mycenaceae</taxon>
        <taxon>Mycena</taxon>
    </lineage>
</organism>
<evidence type="ECO:0000313" key="1">
    <source>
        <dbReference type="EMBL" id="KAJ7711619.1"/>
    </source>
</evidence>
<proteinExistence type="predicted"/>
<dbReference type="Proteomes" id="UP001215280">
    <property type="component" value="Unassembled WGS sequence"/>
</dbReference>
<evidence type="ECO:0000313" key="2">
    <source>
        <dbReference type="Proteomes" id="UP001215280"/>
    </source>
</evidence>
<reference evidence="1" key="1">
    <citation type="submission" date="2023-03" db="EMBL/GenBank/DDBJ databases">
        <title>Massive genome expansion in bonnet fungi (Mycena s.s.) driven by repeated elements and novel gene families across ecological guilds.</title>
        <authorList>
            <consortium name="Lawrence Berkeley National Laboratory"/>
            <person name="Harder C.B."/>
            <person name="Miyauchi S."/>
            <person name="Viragh M."/>
            <person name="Kuo A."/>
            <person name="Thoen E."/>
            <person name="Andreopoulos B."/>
            <person name="Lu D."/>
            <person name="Skrede I."/>
            <person name="Drula E."/>
            <person name="Henrissat B."/>
            <person name="Morin E."/>
            <person name="Kohler A."/>
            <person name="Barry K."/>
            <person name="LaButti K."/>
            <person name="Morin E."/>
            <person name="Salamov A."/>
            <person name="Lipzen A."/>
            <person name="Mereny Z."/>
            <person name="Hegedus B."/>
            <person name="Baldrian P."/>
            <person name="Stursova M."/>
            <person name="Weitz H."/>
            <person name="Taylor A."/>
            <person name="Grigoriev I.V."/>
            <person name="Nagy L.G."/>
            <person name="Martin F."/>
            <person name="Kauserud H."/>
        </authorList>
    </citation>
    <scope>NUCLEOTIDE SEQUENCE</scope>
    <source>
        <strain evidence="1">CBHHK188m</strain>
    </source>
</reference>
<protein>
    <submittedName>
        <fullName evidence="1">Uncharacterized protein</fullName>
    </submittedName>
</protein>
<name>A0AAD7H3Q8_9AGAR</name>
<dbReference type="EMBL" id="JARJLG010000465">
    <property type="protein sequence ID" value="KAJ7711619.1"/>
    <property type="molecule type" value="Genomic_DNA"/>
</dbReference>
<dbReference type="AlphaFoldDB" id="A0AAD7H3Q8"/>
<sequence length="141" mass="15713">MSPSASPILLHFSFQDAHYWGVLESSWPLTHPPALQSFIFVILYLLLATRYMSLHLGSHFSLSPSGRRPEPLRGTDRPPSAGYPFLLRCGLSFIGVSFPLHSQLARSVELLQRMGARPRVHERVLAPAPSTLRFPSEGDAH</sequence>
<gene>
    <name evidence="1" type="ORF">DFH07DRAFT_975047</name>
</gene>
<keyword evidence="2" id="KW-1185">Reference proteome</keyword>
<accession>A0AAD7H3Q8</accession>